<dbReference type="RefSeq" id="WP_345395532.1">
    <property type="nucleotide sequence ID" value="NZ_BAABHG010000007.1"/>
</dbReference>
<organism evidence="1 2">
    <name type="scientific">Amycolatopsis samaneae</name>
    <dbReference type="NCBI Taxonomy" id="664691"/>
    <lineage>
        <taxon>Bacteria</taxon>
        <taxon>Bacillati</taxon>
        <taxon>Actinomycetota</taxon>
        <taxon>Actinomycetes</taxon>
        <taxon>Pseudonocardiales</taxon>
        <taxon>Pseudonocardiaceae</taxon>
        <taxon>Amycolatopsis</taxon>
    </lineage>
</organism>
<dbReference type="Proteomes" id="UP001597419">
    <property type="component" value="Unassembled WGS sequence"/>
</dbReference>
<gene>
    <name evidence="1" type="ORF">ACFSYJ_05790</name>
</gene>
<evidence type="ECO:0000313" key="1">
    <source>
        <dbReference type="EMBL" id="MFD2458097.1"/>
    </source>
</evidence>
<dbReference type="Gene3D" id="1.10.287.850">
    <property type="entry name" value="HP0062-like domain"/>
    <property type="match status" value="1"/>
</dbReference>
<evidence type="ECO:0000313" key="2">
    <source>
        <dbReference type="Proteomes" id="UP001597419"/>
    </source>
</evidence>
<protein>
    <recommendedName>
        <fullName evidence="3">PE domain-containing protein</fullName>
    </recommendedName>
</protein>
<comment type="caution">
    <text evidence="1">The sequence shown here is derived from an EMBL/GenBank/DDBJ whole genome shotgun (WGS) entry which is preliminary data.</text>
</comment>
<evidence type="ECO:0008006" key="3">
    <source>
        <dbReference type="Google" id="ProtNLM"/>
    </source>
</evidence>
<dbReference type="EMBL" id="JBHUKU010000003">
    <property type="protein sequence ID" value="MFD2458097.1"/>
    <property type="molecule type" value="Genomic_DNA"/>
</dbReference>
<keyword evidence="2" id="KW-1185">Reference proteome</keyword>
<name>A0ABW5GCE7_9PSEU</name>
<reference evidence="2" key="1">
    <citation type="journal article" date="2019" name="Int. J. Syst. Evol. Microbiol.">
        <title>The Global Catalogue of Microorganisms (GCM) 10K type strain sequencing project: providing services to taxonomists for standard genome sequencing and annotation.</title>
        <authorList>
            <consortium name="The Broad Institute Genomics Platform"/>
            <consortium name="The Broad Institute Genome Sequencing Center for Infectious Disease"/>
            <person name="Wu L."/>
            <person name="Ma J."/>
        </authorList>
    </citation>
    <scope>NUCLEOTIDE SEQUENCE [LARGE SCALE GENOMIC DNA]</scope>
    <source>
        <strain evidence="2">CGMCC 4.7643</strain>
    </source>
</reference>
<sequence length="131" mass="13783">MPGTPATTEGLDLTGAVPVAPGVADVMVDPDKLLAVAKVVEEQVKALEDKLLTRLGQLRIDSPSADIISTKAVEAWNGLVVDGDESYTAQVRAYVAGLHRLVAQLHEAAKKYSTGEADKAAVIRERGGHPT</sequence>
<accession>A0ABW5GCE7</accession>
<proteinExistence type="predicted"/>